<proteinExistence type="predicted"/>
<organism evidence="1 2">
    <name type="scientific">Chryseobacterium vrystaatense</name>
    <dbReference type="NCBI Taxonomy" id="307480"/>
    <lineage>
        <taxon>Bacteria</taxon>
        <taxon>Pseudomonadati</taxon>
        <taxon>Bacteroidota</taxon>
        <taxon>Flavobacteriia</taxon>
        <taxon>Flavobacteriales</taxon>
        <taxon>Weeksellaceae</taxon>
        <taxon>Chryseobacterium group</taxon>
        <taxon>Chryseobacterium</taxon>
    </lineage>
</organism>
<sequence>MKSKQLWQGADGIDLPPAIKEPAEIITFATYLSPIQQRNIVNAFNGGAYDMAAEYAWKKAIVKLKDTIGTLGMTFIGEMLNRPDIDEYSAIDSVLTDYSTIQLAEQLGVIGKTAALKLRQANELITHYFSKDATEDLDYVEAFDIVKTSVKYILGEQDISIALEFSKFRDRLLTETMPLHDKQLDQVINSPVFYLRTVITILITAIKTEIGAKLENALGNLNTMLPQIWDKLSENDRWNIGSTYRDVTASGNSIAISGVKTALSKVGGFDYVPENLRSNTFIKAAKQLIDVHFAFNNFHNEPMAVKKLATLGRTIPAPALMDCIQAYLVVLLGNHYGRSNAAVPTAENELAKITEERWLKYFEKGITNDDIILEKLKHHDMVGYFSDFLTKYQLDEFSDLPNKIQPLYNAIVNNSASTVRRLSEGFINQIK</sequence>
<dbReference type="RefSeq" id="WP_131327828.1">
    <property type="nucleotide sequence ID" value="NZ_JPRI01000001.1"/>
</dbReference>
<accession>A0ABR4USF9</accession>
<gene>
    <name evidence="1" type="ORF">IW16_02850</name>
</gene>
<comment type="caution">
    <text evidence="1">The sequence shown here is derived from an EMBL/GenBank/DDBJ whole genome shotgun (WGS) entry which is preliminary data.</text>
</comment>
<reference evidence="1 2" key="1">
    <citation type="submission" date="2014-07" db="EMBL/GenBank/DDBJ databases">
        <title>Genome of Chryseobacterium vrystaatense LMG 22846.</title>
        <authorList>
            <person name="Pipes S.E."/>
            <person name="Stropko S.J."/>
            <person name="Newman J.D."/>
        </authorList>
    </citation>
    <scope>NUCLEOTIDE SEQUENCE [LARGE SCALE GENOMIC DNA]</scope>
    <source>
        <strain evidence="1 2">LMG 22846</strain>
    </source>
</reference>
<name>A0ABR4USF9_9FLAO</name>
<protein>
    <submittedName>
        <fullName evidence="1">Uncharacterized protein</fullName>
    </submittedName>
</protein>
<evidence type="ECO:0000313" key="2">
    <source>
        <dbReference type="Proteomes" id="UP000028719"/>
    </source>
</evidence>
<dbReference type="Proteomes" id="UP000028719">
    <property type="component" value="Unassembled WGS sequence"/>
</dbReference>
<dbReference type="EMBL" id="JPRI01000001">
    <property type="protein sequence ID" value="KFF28171.1"/>
    <property type="molecule type" value="Genomic_DNA"/>
</dbReference>
<evidence type="ECO:0000313" key="1">
    <source>
        <dbReference type="EMBL" id="KFF28171.1"/>
    </source>
</evidence>
<keyword evidence="2" id="KW-1185">Reference proteome</keyword>